<dbReference type="PROSITE" id="PS51257">
    <property type="entry name" value="PROKAR_LIPOPROTEIN"/>
    <property type="match status" value="1"/>
</dbReference>
<dbReference type="GO" id="GO:0004553">
    <property type="term" value="F:hydrolase activity, hydrolyzing O-glycosyl compounds"/>
    <property type="evidence" value="ECO:0007669"/>
    <property type="project" value="TreeGrafter"/>
</dbReference>
<dbReference type="PANTHER" id="PTHR12631">
    <property type="entry name" value="ALPHA-L-IDURONIDASE"/>
    <property type="match status" value="1"/>
</dbReference>
<dbReference type="Proteomes" id="UP000249555">
    <property type="component" value="Unassembled WGS sequence"/>
</dbReference>
<dbReference type="InterPro" id="IPR051923">
    <property type="entry name" value="Glycosyl_Hydrolase_39"/>
</dbReference>
<accession>A0A2W5B6D0</accession>
<protein>
    <recommendedName>
        <fullName evidence="4">Glycoside hydrolase family 5 domain-containing protein</fullName>
    </recommendedName>
</protein>
<feature type="chain" id="PRO_5016146906" description="Glycoside hydrolase family 5 domain-containing protein" evidence="1">
    <location>
        <begin position="23"/>
        <end position="484"/>
    </location>
</feature>
<proteinExistence type="predicted"/>
<name>A0A2W5B6D0_9SPHN</name>
<dbReference type="EMBL" id="QFMX01000002">
    <property type="protein sequence ID" value="PZO76358.1"/>
    <property type="molecule type" value="Genomic_DNA"/>
</dbReference>
<dbReference type="AlphaFoldDB" id="A0A2W5B6D0"/>
<dbReference type="SUPFAM" id="SSF51445">
    <property type="entry name" value="(Trans)glycosidases"/>
    <property type="match status" value="1"/>
</dbReference>
<gene>
    <name evidence="2" type="ORF">DI640_02035</name>
</gene>
<organism evidence="2 3">
    <name type="scientific">Sphingomonas taxi</name>
    <dbReference type="NCBI Taxonomy" id="1549858"/>
    <lineage>
        <taxon>Bacteria</taxon>
        <taxon>Pseudomonadati</taxon>
        <taxon>Pseudomonadota</taxon>
        <taxon>Alphaproteobacteria</taxon>
        <taxon>Sphingomonadales</taxon>
        <taxon>Sphingomonadaceae</taxon>
        <taxon>Sphingomonas</taxon>
    </lineage>
</organism>
<evidence type="ECO:0008006" key="4">
    <source>
        <dbReference type="Google" id="ProtNLM"/>
    </source>
</evidence>
<keyword evidence="1" id="KW-0732">Signal</keyword>
<feature type="signal peptide" evidence="1">
    <location>
        <begin position="1"/>
        <end position="22"/>
    </location>
</feature>
<sequence>MARRFVPLLSVLLASCGGGSDASTEAVVTVPVAAPTPTPTPTPTPGAGDASALPVESGATAIVFAGADLPVRTTPYIVGAATHFSYAALAGYDPDSVAQRFADSGIRAFREDLFWNALAPDWDVDGAHLPTLLVTFLGKSSARPLYILNNGNPWIPGASPPVGDVGQAAFAIYAQHAVAATGGRDALYEIWNEWNRNAVRDKPVLVGPGDASDYRASLYYAPLAARTTSAIKQVAPGAKVLVGAAGDDPGWQWTLDVLARGGAAQADGVSAHIYNHCTSTANRTATEAIGRLGTLHDKVASANGGRDLPVYVTEWGWPSGTASCSVSTAKVATNVPQFLLHTAALPWVAGSWYYETKDSGSDPTNIQHNFGLYDANYAAKAAQCAFADASALIAEAKAMAVQTVDGGLTVIRVTTPRGLAIVAWSAVSGRQGRVTVGGTAAYTSRTLCQASGAVSADRSVTVGEMPVVIDVPNVSRLGVNARLL</sequence>
<comment type="caution">
    <text evidence="2">The sequence shown here is derived from an EMBL/GenBank/DDBJ whole genome shotgun (WGS) entry which is preliminary data.</text>
</comment>
<evidence type="ECO:0000313" key="2">
    <source>
        <dbReference type="EMBL" id="PZO76358.1"/>
    </source>
</evidence>
<dbReference type="Gene3D" id="3.20.20.80">
    <property type="entry name" value="Glycosidases"/>
    <property type="match status" value="1"/>
</dbReference>
<reference evidence="2 3" key="1">
    <citation type="submission" date="2017-08" db="EMBL/GenBank/DDBJ databases">
        <title>Infants hospitalized years apart are colonized by the same room-sourced microbial strains.</title>
        <authorList>
            <person name="Brooks B."/>
            <person name="Olm M.R."/>
            <person name="Firek B.A."/>
            <person name="Baker R."/>
            <person name="Thomas B.C."/>
            <person name="Morowitz M.J."/>
            <person name="Banfield J.F."/>
        </authorList>
    </citation>
    <scope>NUCLEOTIDE SEQUENCE [LARGE SCALE GENOMIC DNA]</scope>
    <source>
        <strain evidence="2">S2_018_000_R3_119</strain>
    </source>
</reference>
<evidence type="ECO:0000313" key="3">
    <source>
        <dbReference type="Proteomes" id="UP000249555"/>
    </source>
</evidence>
<dbReference type="PANTHER" id="PTHR12631:SF10">
    <property type="entry name" value="BETA-XYLOSIDASE-LIKE PROTEIN-RELATED"/>
    <property type="match status" value="1"/>
</dbReference>
<evidence type="ECO:0000256" key="1">
    <source>
        <dbReference type="SAM" id="SignalP"/>
    </source>
</evidence>
<dbReference type="InterPro" id="IPR017853">
    <property type="entry name" value="GH"/>
</dbReference>